<dbReference type="EMBL" id="JACJKY010000004">
    <property type="protein sequence ID" value="MBM6920153.1"/>
    <property type="molecule type" value="Genomic_DNA"/>
</dbReference>
<keyword evidence="4" id="KW-1185">Reference proteome</keyword>
<dbReference type="RefSeq" id="WP_204444667.1">
    <property type="nucleotide sequence ID" value="NZ_JACJKY010000004.1"/>
</dbReference>
<protein>
    <submittedName>
        <fullName evidence="3">Uncharacterized protein</fullName>
    </submittedName>
</protein>
<evidence type="ECO:0000313" key="4">
    <source>
        <dbReference type="Proteomes" id="UP000774750"/>
    </source>
</evidence>
<feature type="domain" description="BT-1020-like structural beta-sandwich" evidence="1">
    <location>
        <begin position="417"/>
        <end position="574"/>
    </location>
</feature>
<evidence type="ECO:0000313" key="3">
    <source>
        <dbReference type="EMBL" id="MBM6920153.1"/>
    </source>
</evidence>
<evidence type="ECO:0000259" key="1">
    <source>
        <dbReference type="Pfam" id="PF22585"/>
    </source>
</evidence>
<evidence type="ECO:0000259" key="2">
    <source>
        <dbReference type="Pfam" id="PF24067"/>
    </source>
</evidence>
<dbReference type="Pfam" id="PF22585">
    <property type="entry name" value="Sialidase-like_CBM"/>
    <property type="match status" value="1"/>
</dbReference>
<dbReference type="AlphaFoldDB" id="A0A938X559"/>
<dbReference type="SUPFAM" id="SSF50939">
    <property type="entry name" value="Sialidases"/>
    <property type="match status" value="1"/>
</dbReference>
<reference evidence="3" key="1">
    <citation type="submission" date="2020-08" db="EMBL/GenBank/DDBJ databases">
        <authorList>
            <person name="Cejkova D."/>
            <person name="Kubasova T."/>
            <person name="Jahodarova E."/>
            <person name="Rychlik I."/>
        </authorList>
    </citation>
    <scope>NUCLEOTIDE SEQUENCE</scope>
    <source>
        <strain evidence="3">An559</strain>
    </source>
</reference>
<dbReference type="InterPro" id="IPR054490">
    <property type="entry name" value="BT_1020-like_b-sandwich_1"/>
</dbReference>
<name>A0A938X559_9FIRM</name>
<sequence>MDEKLLPRYVGTVHPDCDEVHGRIPPARGVKCYQVTRANARHPEWDDNTGYTYKHAPDLCLFHGRYYIQYLCNPESEHLGAGQSILASSADGVHWDRFTVSFPPYRIPACTITDCDGKQTQFSGDTFAVMHQRMSFYQTKTGRMLVSGFYGFTPEAWICPWDRRGIGRVVRELYEDGTLSDIYFIYPNWQAGWSRDQLLYPLFDECPDEGFKNACRELLSDRLATQQWAEENGDKDDIITIKHGKNQSYQAFCWYHTAPETVIGLFKHSFCARSDDNGNTWSPVQKSWSLVMSGQKVWGCQTPDGAYAMVYDPTLETQHRYPLCITTSKDGLAFDNMRLVCGDLTQKRYPGLFKDFGFQYMRGICEGMDRPDDRLLIAYSVNKEDIWIAHIPTPVCGEETAPVLHESLAQADTLANWNLYCPKWASAEPHTDGLLMRDADPADYCRAERLLASSARCSITVELTPKQDTHGCLYLTLCTAQGADAVRIVLRDDGTVYLRTTTEIPVGTYRADEVLSLTVHADCRTFCCTLEINGVPLCEPDGTVRTFRFMRAANSISRFVLRTGAYPHTPTLDMDPEEYPKEVLPGIDEPVLESSYLIHRFDFSKTD</sequence>
<comment type="caution">
    <text evidence="3">The sequence shown here is derived from an EMBL/GenBank/DDBJ whole genome shotgun (WGS) entry which is preliminary data.</text>
</comment>
<accession>A0A938X559</accession>
<dbReference type="CDD" id="cd15482">
    <property type="entry name" value="Sialidase_non-viral"/>
    <property type="match status" value="1"/>
</dbReference>
<reference evidence="3" key="2">
    <citation type="journal article" date="2021" name="Sci. Rep.">
        <title>The distribution of antibiotic resistance genes in chicken gut microbiota commensals.</title>
        <authorList>
            <person name="Juricova H."/>
            <person name="Matiasovicova J."/>
            <person name="Kubasova T."/>
            <person name="Cejkova D."/>
            <person name="Rychlik I."/>
        </authorList>
    </citation>
    <scope>NUCLEOTIDE SEQUENCE</scope>
    <source>
        <strain evidence="3">An559</strain>
    </source>
</reference>
<gene>
    <name evidence="3" type="ORF">H6A12_03135</name>
</gene>
<proteinExistence type="predicted"/>
<organism evidence="3 4">
    <name type="scientific">Merdimmobilis hominis</name>
    <dbReference type="NCBI Taxonomy" id="2897707"/>
    <lineage>
        <taxon>Bacteria</taxon>
        <taxon>Bacillati</taxon>
        <taxon>Bacillota</taxon>
        <taxon>Clostridia</taxon>
        <taxon>Eubacteriales</taxon>
        <taxon>Oscillospiraceae</taxon>
        <taxon>Merdimmobilis</taxon>
    </lineage>
</organism>
<dbReference type="InterPro" id="IPR036278">
    <property type="entry name" value="Sialidase_sf"/>
</dbReference>
<dbReference type="Pfam" id="PF24067">
    <property type="entry name" value="Beta-prop_BT_1020"/>
    <property type="match status" value="1"/>
</dbReference>
<dbReference type="Proteomes" id="UP000774750">
    <property type="component" value="Unassembled WGS sequence"/>
</dbReference>
<dbReference type="InterPro" id="IPR056425">
    <property type="entry name" value="Beta-prop_BT_1020"/>
</dbReference>
<feature type="domain" description="BT-1020-like N-terminal beta-propeller" evidence="2">
    <location>
        <begin position="8"/>
        <end position="243"/>
    </location>
</feature>